<dbReference type="PROSITE" id="PS00324">
    <property type="entry name" value="ASPARTOKINASE"/>
    <property type="match status" value="1"/>
</dbReference>
<dbReference type="RefSeq" id="WP_170035298.1">
    <property type="nucleotide sequence ID" value="NZ_JABDTL010000001.1"/>
</dbReference>
<name>A0A841H165_9BACT</name>
<dbReference type="EMBL" id="JACHIA010000011">
    <property type="protein sequence ID" value="MBB6071845.1"/>
    <property type="molecule type" value="Genomic_DNA"/>
</dbReference>
<comment type="pathway">
    <text evidence="1 14">Amino-acid biosynthesis; L-lysine biosynthesis via DAP pathway; (S)-tetrahydrodipicolinate from L-aspartate: step 1/4.</text>
</comment>
<sequence length="426" mass="44782">MALIVQKYGGTSVGSPERIRAVAARVARAHRRGDQVVVVVSAMGDTTDDLITLAHLVTGAENAAAQHPREMDMLLTSGERISMALVAMAICREGVPARSLTGSQAAIITDTRHTAARILEVRAERVRETVESGEVAIVAGFQGVSRAREITTLGRGGSDTTAVALACALGADRCEIYTDVDGIYSADPRRVPAARRIPEISHAEMLELAAAGAQVMHPRAVDMGVRFGMDIRVLSSFVDDADQDESGRGTLITENPTLMEELALTGIASARGFATLVVRGLPAGMRTPTEVLIGMAEDGVSIDMITEAPHADGRILLQITILEEDIERTQTVIRRVAEKLGAPDPVMEAQGGLARIAMVGSGMQGRPGVYAAAFRTLMEAGVDVEAVSTSSISITVFVDAARENEALQALHTGFGLDAPAAVPATA</sequence>
<evidence type="ECO:0000313" key="17">
    <source>
        <dbReference type="Proteomes" id="UP000582837"/>
    </source>
</evidence>
<keyword evidence="9 12" id="KW-0067">ATP-binding</keyword>
<comment type="catalytic activity">
    <reaction evidence="11 13">
        <text>L-aspartate + ATP = 4-phospho-L-aspartate + ADP</text>
        <dbReference type="Rhea" id="RHEA:23776"/>
        <dbReference type="ChEBI" id="CHEBI:29991"/>
        <dbReference type="ChEBI" id="CHEBI:30616"/>
        <dbReference type="ChEBI" id="CHEBI:57535"/>
        <dbReference type="ChEBI" id="CHEBI:456216"/>
        <dbReference type="EC" id="2.7.2.4"/>
    </reaction>
</comment>
<accession>A0A841H165</accession>
<dbReference type="Pfam" id="PF00696">
    <property type="entry name" value="AA_kinase"/>
    <property type="match status" value="1"/>
</dbReference>
<evidence type="ECO:0000256" key="1">
    <source>
        <dbReference type="ARBA" id="ARBA00004766"/>
    </source>
</evidence>
<comment type="pathway">
    <text evidence="3 14">Amino-acid biosynthesis; L-threonine biosynthesis; L-threonine from L-aspartate: step 1/5.</text>
</comment>
<dbReference type="NCBIfam" id="NF005155">
    <property type="entry name" value="PRK06635.1-4"/>
    <property type="match status" value="1"/>
</dbReference>
<evidence type="ECO:0000256" key="6">
    <source>
        <dbReference type="ARBA" id="ARBA00022679"/>
    </source>
</evidence>
<keyword evidence="17" id="KW-1185">Reference proteome</keyword>
<dbReference type="PROSITE" id="PS51671">
    <property type="entry name" value="ACT"/>
    <property type="match status" value="1"/>
</dbReference>
<feature type="binding site" evidence="12">
    <location>
        <begin position="178"/>
        <end position="179"/>
    </location>
    <ligand>
        <name>ATP</name>
        <dbReference type="ChEBI" id="CHEBI:30616"/>
    </ligand>
</feature>
<dbReference type="PANTHER" id="PTHR21499">
    <property type="entry name" value="ASPARTATE KINASE"/>
    <property type="match status" value="1"/>
</dbReference>
<dbReference type="GO" id="GO:0009088">
    <property type="term" value="P:threonine biosynthetic process"/>
    <property type="evidence" value="ECO:0007669"/>
    <property type="project" value="UniProtKB-UniPathway"/>
</dbReference>
<feature type="binding site" evidence="12">
    <location>
        <position position="79"/>
    </location>
    <ligand>
        <name>substrate</name>
    </ligand>
</feature>
<evidence type="ECO:0000256" key="14">
    <source>
        <dbReference type="RuleBase" id="RU004249"/>
    </source>
</evidence>
<dbReference type="PANTHER" id="PTHR21499:SF3">
    <property type="entry name" value="ASPARTOKINASE"/>
    <property type="match status" value="1"/>
</dbReference>
<keyword evidence="5 14" id="KW-0028">Amino-acid biosynthesis</keyword>
<dbReference type="GO" id="GO:0005829">
    <property type="term" value="C:cytosol"/>
    <property type="evidence" value="ECO:0007669"/>
    <property type="project" value="TreeGrafter"/>
</dbReference>
<evidence type="ECO:0000256" key="2">
    <source>
        <dbReference type="ARBA" id="ARBA00004986"/>
    </source>
</evidence>
<dbReference type="CDD" id="cd04923">
    <property type="entry name" value="ACT_AK-LysC-DapG-like_2"/>
    <property type="match status" value="1"/>
</dbReference>
<dbReference type="CDD" id="cd04261">
    <property type="entry name" value="AAK_AKii-LysC-BS"/>
    <property type="match status" value="1"/>
</dbReference>
<dbReference type="GO" id="GO:0005524">
    <property type="term" value="F:ATP binding"/>
    <property type="evidence" value="ECO:0007669"/>
    <property type="project" value="UniProtKB-KW"/>
</dbReference>
<evidence type="ECO:0000256" key="10">
    <source>
        <dbReference type="ARBA" id="ARBA00023154"/>
    </source>
</evidence>
<feature type="binding site" evidence="12">
    <location>
        <begin position="7"/>
        <end position="10"/>
    </location>
    <ligand>
        <name>ATP</name>
        <dbReference type="ChEBI" id="CHEBI:30616"/>
    </ligand>
</feature>
<feature type="domain" description="ACT" evidence="15">
    <location>
        <begin position="358"/>
        <end position="424"/>
    </location>
</feature>
<dbReference type="UniPathway" id="UPA00051">
    <property type="reaction ID" value="UER00462"/>
</dbReference>
<dbReference type="InterPro" id="IPR018042">
    <property type="entry name" value="Aspartate_kinase_CS"/>
</dbReference>
<dbReference type="InterPro" id="IPR041740">
    <property type="entry name" value="AKii-LysC-BS"/>
</dbReference>
<dbReference type="Pfam" id="PF22468">
    <property type="entry name" value="ACT_9"/>
    <property type="match status" value="1"/>
</dbReference>
<keyword evidence="6 13" id="KW-0808">Transferase</keyword>
<protein>
    <recommendedName>
        <fullName evidence="13">Aspartokinase</fullName>
        <ecNumber evidence="13">2.7.2.4</ecNumber>
    </recommendedName>
</protein>
<evidence type="ECO:0000256" key="7">
    <source>
        <dbReference type="ARBA" id="ARBA00022741"/>
    </source>
</evidence>
<comment type="caution">
    <text evidence="16">The sequence shown here is derived from an EMBL/GenBank/DDBJ whole genome shotgun (WGS) entry which is preliminary data.</text>
</comment>
<keyword evidence="8 13" id="KW-0418">Kinase</keyword>
<evidence type="ECO:0000256" key="9">
    <source>
        <dbReference type="ARBA" id="ARBA00022840"/>
    </source>
</evidence>
<evidence type="ECO:0000313" key="16">
    <source>
        <dbReference type="EMBL" id="MBB6071845.1"/>
    </source>
</evidence>
<dbReference type="GO" id="GO:0004072">
    <property type="term" value="F:aspartate kinase activity"/>
    <property type="evidence" value="ECO:0007669"/>
    <property type="project" value="UniProtKB-EC"/>
</dbReference>
<evidence type="ECO:0000256" key="5">
    <source>
        <dbReference type="ARBA" id="ARBA00022605"/>
    </source>
</evidence>
<dbReference type="InterPro" id="IPR054352">
    <property type="entry name" value="ACT_Aspartokinase"/>
</dbReference>
<evidence type="ECO:0000256" key="11">
    <source>
        <dbReference type="ARBA" id="ARBA00047872"/>
    </source>
</evidence>
<evidence type="ECO:0000256" key="8">
    <source>
        <dbReference type="ARBA" id="ARBA00022777"/>
    </source>
</evidence>
<dbReference type="SUPFAM" id="SSF53633">
    <property type="entry name" value="Carbamate kinase-like"/>
    <property type="match status" value="1"/>
</dbReference>
<dbReference type="UniPathway" id="UPA00034">
    <property type="reaction ID" value="UER00015"/>
</dbReference>
<organism evidence="16 17">
    <name type="scientific">Longimicrobium terrae</name>
    <dbReference type="NCBI Taxonomy" id="1639882"/>
    <lineage>
        <taxon>Bacteria</taxon>
        <taxon>Pseudomonadati</taxon>
        <taxon>Gemmatimonadota</taxon>
        <taxon>Longimicrobiia</taxon>
        <taxon>Longimicrobiales</taxon>
        <taxon>Longimicrobiaceae</taxon>
        <taxon>Longimicrobium</taxon>
    </lineage>
</organism>
<feature type="binding site" evidence="12">
    <location>
        <position position="189"/>
    </location>
    <ligand>
        <name>ATP</name>
        <dbReference type="ChEBI" id="CHEBI:30616"/>
    </ligand>
</feature>
<evidence type="ECO:0000259" key="15">
    <source>
        <dbReference type="PROSITE" id="PS51671"/>
    </source>
</evidence>
<keyword evidence="10" id="KW-0457">Lysine biosynthesis</keyword>
<dbReference type="NCBIfam" id="TIGR00657">
    <property type="entry name" value="asp_kinases"/>
    <property type="match status" value="1"/>
</dbReference>
<evidence type="ECO:0000256" key="13">
    <source>
        <dbReference type="RuleBase" id="RU003448"/>
    </source>
</evidence>
<evidence type="ECO:0000256" key="12">
    <source>
        <dbReference type="PIRSR" id="PIRSR000726-1"/>
    </source>
</evidence>
<keyword evidence="7 12" id="KW-0547">Nucleotide-binding</keyword>
<proteinExistence type="inferred from homology"/>
<dbReference type="EC" id="2.7.2.4" evidence="13"/>
<evidence type="ECO:0000256" key="3">
    <source>
        <dbReference type="ARBA" id="ARBA00005139"/>
    </source>
</evidence>
<dbReference type="InterPro" id="IPR002912">
    <property type="entry name" value="ACT_dom"/>
</dbReference>
<dbReference type="InterPro" id="IPR045865">
    <property type="entry name" value="ACT-like_dom_sf"/>
</dbReference>
<dbReference type="InterPro" id="IPR036393">
    <property type="entry name" value="AceGlu_kinase-like_sf"/>
</dbReference>
<feature type="binding site" evidence="12">
    <location>
        <position position="184"/>
    </location>
    <ligand>
        <name>ATP</name>
        <dbReference type="ChEBI" id="CHEBI:30616"/>
    </ligand>
</feature>
<dbReference type="AlphaFoldDB" id="A0A841H165"/>
<dbReference type="SUPFAM" id="SSF55021">
    <property type="entry name" value="ACT-like"/>
    <property type="match status" value="1"/>
</dbReference>
<dbReference type="InterPro" id="IPR001341">
    <property type="entry name" value="Asp_kinase"/>
</dbReference>
<comment type="pathway">
    <text evidence="2 14">Amino-acid biosynthesis; L-methionine biosynthesis via de novo pathway; L-homoserine from L-aspartate: step 1/3.</text>
</comment>
<gene>
    <name evidence="16" type="ORF">HNQ61_003505</name>
</gene>
<dbReference type="UniPathway" id="UPA00050">
    <property type="reaction ID" value="UER00461"/>
</dbReference>
<dbReference type="Proteomes" id="UP000582837">
    <property type="component" value="Unassembled WGS sequence"/>
</dbReference>
<dbReference type="NCBIfam" id="NF005154">
    <property type="entry name" value="PRK06635.1-2"/>
    <property type="match status" value="1"/>
</dbReference>
<dbReference type="InterPro" id="IPR005260">
    <property type="entry name" value="Asp_kin_monofn"/>
</dbReference>
<reference evidence="16 17" key="1">
    <citation type="submission" date="2020-08" db="EMBL/GenBank/DDBJ databases">
        <title>Genomic Encyclopedia of Type Strains, Phase IV (KMG-IV): sequencing the most valuable type-strain genomes for metagenomic binning, comparative biology and taxonomic classification.</title>
        <authorList>
            <person name="Goeker M."/>
        </authorList>
    </citation>
    <scope>NUCLEOTIDE SEQUENCE [LARGE SCALE GENOMIC DNA]</scope>
    <source>
        <strain evidence="16 17">DSM 29007</strain>
    </source>
</reference>
<dbReference type="PIRSF" id="PIRSF000726">
    <property type="entry name" value="Asp_kin"/>
    <property type="match status" value="1"/>
</dbReference>
<comment type="similarity">
    <text evidence="4 13">Belongs to the aspartokinase family.</text>
</comment>
<dbReference type="Gene3D" id="3.30.2130.10">
    <property type="entry name" value="VC0802-like"/>
    <property type="match status" value="1"/>
</dbReference>
<dbReference type="FunFam" id="3.40.1160.10:FF:000002">
    <property type="entry name" value="Aspartokinase"/>
    <property type="match status" value="1"/>
</dbReference>
<dbReference type="GO" id="GO:0009090">
    <property type="term" value="P:homoserine biosynthetic process"/>
    <property type="evidence" value="ECO:0007669"/>
    <property type="project" value="TreeGrafter"/>
</dbReference>
<dbReference type="GO" id="GO:0009089">
    <property type="term" value="P:lysine biosynthetic process via diaminopimelate"/>
    <property type="evidence" value="ECO:0007669"/>
    <property type="project" value="UniProtKB-UniPathway"/>
</dbReference>
<feature type="binding site" evidence="12">
    <location>
        <position position="47"/>
    </location>
    <ligand>
        <name>substrate</name>
    </ligand>
</feature>
<dbReference type="Gene3D" id="3.40.1160.10">
    <property type="entry name" value="Acetylglutamate kinase-like"/>
    <property type="match status" value="1"/>
</dbReference>
<dbReference type="InterPro" id="IPR001048">
    <property type="entry name" value="Asp/Glu/Uridylate_kinase"/>
</dbReference>
<evidence type="ECO:0000256" key="4">
    <source>
        <dbReference type="ARBA" id="ARBA00010122"/>
    </source>
</evidence>